<keyword evidence="1" id="KW-0472">Membrane</keyword>
<feature type="transmembrane region" description="Helical" evidence="1">
    <location>
        <begin position="106"/>
        <end position="132"/>
    </location>
</feature>
<evidence type="ECO:0000256" key="1">
    <source>
        <dbReference type="SAM" id="Phobius"/>
    </source>
</evidence>
<dbReference type="AlphaFoldDB" id="A0AA85K1I7"/>
<feature type="transmembrane region" description="Helical" evidence="1">
    <location>
        <begin position="29"/>
        <end position="52"/>
    </location>
</feature>
<protein>
    <submittedName>
        <fullName evidence="3">Uncharacterized protein</fullName>
    </submittedName>
</protein>
<reference evidence="2" key="1">
    <citation type="submission" date="2022-06" db="EMBL/GenBank/DDBJ databases">
        <authorList>
            <person name="Berger JAMES D."/>
            <person name="Berger JAMES D."/>
        </authorList>
    </citation>
    <scope>NUCLEOTIDE SEQUENCE [LARGE SCALE GENOMIC DNA]</scope>
</reference>
<reference evidence="3" key="2">
    <citation type="submission" date="2023-11" db="UniProtKB">
        <authorList>
            <consortium name="WormBaseParasite"/>
        </authorList>
    </citation>
    <scope>IDENTIFICATION</scope>
</reference>
<keyword evidence="1" id="KW-0812">Transmembrane</keyword>
<proteinExistence type="predicted"/>
<organism evidence="2 3">
    <name type="scientific">Trichobilharzia regenti</name>
    <name type="common">Nasal bird schistosome</name>
    <dbReference type="NCBI Taxonomy" id="157069"/>
    <lineage>
        <taxon>Eukaryota</taxon>
        <taxon>Metazoa</taxon>
        <taxon>Spiralia</taxon>
        <taxon>Lophotrochozoa</taxon>
        <taxon>Platyhelminthes</taxon>
        <taxon>Trematoda</taxon>
        <taxon>Digenea</taxon>
        <taxon>Strigeidida</taxon>
        <taxon>Schistosomatoidea</taxon>
        <taxon>Schistosomatidae</taxon>
        <taxon>Trichobilharzia</taxon>
    </lineage>
</organism>
<name>A0AA85K1I7_TRIRE</name>
<evidence type="ECO:0000313" key="3">
    <source>
        <dbReference type="WBParaSite" id="TREG1_56480.1"/>
    </source>
</evidence>
<feature type="transmembrane region" description="Helical" evidence="1">
    <location>
        <begin position="72"/>
        <end position="94"/>
    </location>
</feature>
<accession>A0AA85K1I7</accession>
<evidence type="ECO:0000313" key="2">
    <source>
        <dbReference type="Proteomes" id="UP000050795"/>
    </source>
</evidence>
<dbReference type="WBParaSite" id="TREG1_56480.1">
    <property type="protein sequence ID" value="TREG1_56480.1"/>
    <property type="gene ID" value="TREG1_56480"/>
</dbReference>
<sequence length="213" mass="23973">MRISQMRDCFLLMPSGEFILVRYMNGLQLLGFCFAFFGLASTFLGLLDVLLIPLYSRDNKNYPFEFSLANAYGLPILTGVLIVSTGAMALRTVISERFTSLRRFYISLWLILLLTVVYWCCLIAAISCGYFSSNTSYDISNSHLVTRVFTAVNSGLSLIPCFTGLVLYSRPVLSRHGEVFCCNSLFQRLRSYVPYRQLSTNQTRTSSTDSVSA</sequence>
<dbReference type="Proteomes" id="UP000050795">
    <property type="component" value="Unassembled WGS sequence"/>
</dbReference>
<keyword evidence="2" id="KW-1185">Reference proteome</keyword>
<keyword evidence="1" id="KW-1133">Transmembrane helix</keyword>
<feature type="transmembrane region" description="Helical" evidence="1">
    <location>
        <begin position="144"/>
        <end position="168"/>
    </location>
</feature>